<keyword evidence="2" id="KW-0732">Signal</keyword>
<reference evidence="3 4" key="1">
    <citation type="submission" date="2016-10" db="EMBL/GenBank/DDBJ databases">
        <authorList>
            <person name="de Groot N.N."/>
        </authorList>
    </citation>
    <scope>NUCLEOTIDE SEQUENCE [LARGE SCALE GENOMIC DNA]</scope>
    <source>
        <strain evidence="3 4">GAS522</strain>
    </source>
</reference>
<proteinExistence type="predicted"/>
<evidence type="ECO:0000313" key="4">
    <source>
        <dbReference type="Proteomes" id="UP000183208"/>
    </source>
</evidence>
<dbReference type="InterPro" id="IPR038696">
    <property type="entry name" value="IalB_sf"/>
</dbReference>
<dbReference type="InterPro" id="IPR010642">
    <property type="entry name" value="Invasion_prot_B"/>
</dbReference>
<feature type="signal peptide" evidence="2">
    <location>
        <begin position="1"/>
        <end position="33"/>
    </location>
</feature>
<feature type="chain" id="PRO_5010350678" evidence="2">
    <location>
        <begin position="34"/>
        <end position="275"/>
    </location>
</feature>
<protein>
    <submittedName>
        <fullName evidence="3">Invasion protein IalB, involved in pathogenesis</fullName>
    </submittedName>
</protein>
<name>A0A1H5IYV5_9BRAD</name>
<organism evidence="3 4">
    <name type="scientific">Bradyrhizobium lablabi</name>
    <dbReference type="NCBI Taxonomy" id="722472"/>
    <lineage>
        <taxon>Bacteria</taxon>
        <taxon>Pseudomonadati</taxon>
        <taxon>Pseudomonadota</taxon>
        <taxon>Alphaproteobacteria</taxon>
        <taxon>Hyphomicrobiales</taxon>
        <taxon>Nitrobacteraceae</taxon>
        <taxon>Bradyrhizobium</taxon>
    </lineage>
</organism>
<gene>
    <name evidence="3" type="ORF">SAMN05444171_7547</name>
</gene>
<dbReference type="Gene3D" id="2.60.40.1880">
    <property type="entry name" value="Invasion associated locus B (IalB) protein"/>
    <property type="match status" value="1"/>
</dbReference>
<accession>A0A1H5IYV5</accession>
<feature type="compositionally biased region" description="Basic and acidic residues" evidence="1">
    <location>
        <begin position="248"/>
        <end position="261"/>
    </location>
</feature>
<feature type="compositionally biased region" description="Low complexity" evidence="1">
    <location>
        <begin position="262"/>
        <end position="275"/>
    </location>
</feature>
<feature type="region of interest" description="Disordered" evidence="1">
    <location>
        <begin position="38"/>
        <end position="87"/>
    </location>
</feature>
<dbReference type="Pfam" id="PF06776">
    <property type="entry name" value="IalB"/>
    <property type="match status" value="1"/>
</dbReference>
<dbReference type="RefSeq" id="WP_074829900.1">
    <property type="nucleotide sequence ID" value="NZ_FNTI01000001.1"/>
</dbReference>
<sequence>MNFRILAASVRPHGQFFALLAATALSASLIASAAQAQTPAPAPGAPAAAPKAKAAPKAAPKAPAAAPAPAAQPAAPPASGAPAAGAQPPDQQVQLIYAPWTKFCLKGQDAGAKQVCFTGKDGRIESGQPVIAAVIIEPEGEPKKILRVTLPLGMQLVHGTRIIVDANPPQQSPYVICFQNGCMSDYEATPELIASLKKGQNLVVQAINSNGAPLTLPLPLAGEFAKAYDGPPTDPKVFEENQKKLQEELQKRAEEARKKLEANSPAGAPANPAAK</sequence>
<dbReference type="AlphaFoldDB" id="A0A1H5IYV5"/>
<evidence type="ECO:0000256" key="2">
    <source>
        <dbReference type="SAM" id="SignalP"/>
    </source>
</evidence>
<dbReference type="OrthoDB" id="8017994at2"/>
<feature type="region of interest" description="Disordered" evidence="1">
    <location>
        <begin position="248"/>
        <end position="275"/>
    </location>
</feature>
<evidence type="ECO:0000313" key="3">
    <source>
        <dbReference type="EMBL" id="SEE45350.1"/>
    </source>
</evidence>
<evidence type="ECO:0000256" key="1">
    <source>
        <dbReference type="SAM" id="MobiDB-lite"/>
    </source>
</evidence>
<dbReference type="Proteomes" id="UP000183208">
    <property type="component" value="Unassembled WGS sequence"/>
</dbReference>
<dbReference type="EMBL" id="FNTI01000001">
    <property type="protein sequence ID" value="SEE45350.1"/>
    <property type="molecule type" value="Genomic_DNA"/>
</dbReference>